<dbReference type="KEGG" id="vg:6372295"/>
<keyword evidence="2" id="KW-1185">Reference proteome</keyword>
<sequence length="141" mass="16490">MATIKLVKGDDNVQRWLNEHGDRVVVALYTEFGYVKLDQSHEFEIQLIDPNREKTGRFDPYPHYVIKTDGHNIFEVLKAIPNAQSHLLAEQWTYESVNEIELLEGQYQYFGVVLAPVGNWTEQVTMKDYYENEFFKTKSAV</sequence>
<evidence type="ECO:0000313" key="1">
    <source>
        <dbReference type="EMBL" id="ABY63281.1"/>
    </source>
</evidence>
<dbReference type="EMBL" id="EU197055">
    <property type="protein sequence ID" value="ABY63281.1"/>
    <property type="molecule type" value="Genomic_DNA"/>
</dbReference>
<dbReference type="RefSeq" id="YP_001957177.1">
    <property type="nucleotide sequence ID" value="NC_010821.1"/>
</dbReference>
<reference evidence="1 2" key="1">
    <citation type="journal article" date="2008" name="Virology">
        <title>Characterization of Pseudomonas chlororaphis myovirus 201varphi2-1 via genomic sequencing, mass spectrometry, and electron microscopy.</title>
        <authorList>
            <person name="Thomas J.A."/>
            <person name="Rolando M.R."/>
            <person name="Carroll C.A."/>
            <person name="Shen P.S."/>
            <person name="Belnap D.M."/>
            <person name="Weintraub S.T."/>
            <person name="Serwer P."/>
            <person name="Hardies S.C."/>
        </authorList>
    </citation>
    <scope>NUCLEOTIDE SEQUENCE</scope>
</reference>
<gene>
    <name evidence="1" type="ORF">201phi2-1p458</name>
</gene>
<evidence type="ECO:0000313" key="2">
    <source>
        <dbReference type="Proteomes" id="UP000002421"/>
    </source>
</evidence>
<accession>B3FJW6</accession>
<proteinExistence type="predicted"/>
<organism evidence="1 2">
    <name type="scientific">Pseudomonas phage 201phi2-1</name>
    <name type="common">Pseudomonas chlororaphis phage 201phi2-1</name>
    <dbReference type="NCBI Taxonomy" id="198110"/>
    <lineage>
        <taxon>Viruses</taxon>
        <taxon>Duplodnaviria</taxon>
        <taxon>Heunggongvirae</taxon>
        <taxon>Uroviricota</taxon>
        <taxon>Caudoviricetes</taxon>
        <taxon>Chimalliviridae</taxon>
        <taxon>Serwervirus</taxon>
        <taxon>Serwervirus 201phi21</taxon>
    </lineage>
</organism>
<protein>
    <submittedName>
        <fullName evidence="1">Uncharacterized protein</fullName>
    </submittedName>
</protein>
<dbReference type="Proteomes" id="UP000002421">
    <property type="component" value="Segment"/>
</dbReference>
<organismHost>
    <name type="scientific">Pseudomonas chlororaphis</name>
    <dbReference type="NCBI Taxonomy" id="587753"/>
</organismHost>
<name>B3FJW6_BP201</name>